<protein>
    <submittedName>
        <fullName evidence="1">Uncharacterized protein</fullName>
    </submittedName>
</protein>
<reference evidence="1" key="1">
    <citation type="submission" date="2022-03" db="EMBL/GenBank/DDBJ databases">
        <authorList>
            <person name="Martin H S."/>
        </authorList>
    </citation>
    <scope>NUCLEOTIDE SEQUENCE</scope>
</reference>
<organism evidence="1 2">
    <name type="scientific">Iphiclides podalirius</name>
    <name type="common">scarce swallowtail</name>
    <dbReference type="NCBI Taxonomy" id="110791"/>
    <lineage>
        <taxon>Eukaryota</taxon>
        <taxon>Metazoa</taxon>
        <taxon>Ecdysozoa</taxon>
        <taxon>Arthropoda</taxon>
        <taxon>Hexapoda</taxon>
        <taxon>Insecta</taxon>
        <taxon>Pterygota</taxon>
        <taxon>Neoptera</taxon>
        <taxon>Endopterygota</taxon>
        <taxon>Lepidoptera</taxon>
        <taxon>Glossata</taxon>
        <taxon>Ditrysia</taxon>
        <taxon>Papilionoidea</taxon>
        <taxon>Papilionidae</taxon>
        <taxon>Papilioninae</taxon>
        <taxon>Iphiclides</taxon>
    </lineage>
</organism>
<feature type="non-terminal residue" evidence="1">
    <location>
        <position position="141"/>
    </location>
</feature>
<name>A0ABN8I9P4_9NEOP</name>
<accession>A0ABN8I9P4</accession>
<sequence>MARHASRRAPISSGGRAIFKKATAGEGTAAVGPGRIDCGRSRAPSRLCLFLLRCAPVRPGTERARQGSAIESFDSLQRHHCLFTQATTLMNIDWTPQLLPAKQVAWSESYKPPAIKSGRQRSVGAFSVRPRPLLSDVAPEN</sequence>
<evidence type="ECO:0000313" key="1">
    <source>
        <dbReference type="EMBL" id="CAH2051638.1"/>
    </source>
</evidence>
<proteinExistence type="predicted"/>
<keyword evidence="2" id="KW-1185">Reference proteome</keyword>
<dbReference type="EMBL" id="OW152832">
    <property type="protein sequence ID" value="CAH2051638.1"/>
    <property type="molecule type" value="Genomic_DNA"/>
</dbReference>
<gene>
    <name evidence="1" type="ORF">IPOD504_LOCUS7867</name>
</gene>
<evidence type="ECO:0000313" key="2">
    <source>
        <dbReference type="Proteomes" id="UP000837857"/>
    </source>
</evidence>
<dbReference type="Proteomes" id="UP000837857">
    <property type="component" value="Chromosome 20"/>
</dbReference>